<feature type="coiled-coil region" evidence="1">
    <location>
        <begin position="679"/>
        <end position="748"/>
    </location>
</feature>
<dbReference type="KEGG" id="kne:92182419"/>
<feature type="compositionally biased region" description="Polar residues" evidence="2">
    <location>
        <begin position="253"/>
        <end position="265"/>
    </location>
</feature>
<feature type="compositionally biased region" description="Pro residues" evidence="2">
    <location>
        <begin position="866"/>
        <end position="877"/>
    </location>
</feature>
<feature type="compositionally biased region" description="Low complexity" evidence="2">
    <location>
        <begin position="231"/>
        <end position="245"/>
    </location>
</feature>
<feature type="compositionally biased region" description="Low complexity" evidence="2">
    <location>
        <begin position="120"/>
        <end position="134"/>
    </location>
</feature>
<dbReference type="GO" id="GO:0005856">
    <property type="term" value="C:cytoskeleton"/>
    <property type="evidence" value="ECO:0007669"/>
    <property type="project" value="TreeGrafter"/>
</dbReference>
<feature type="coiled-coil region" evidence="1">
    <location>
        <begin position="883"/>
        <end position="910"/>
    </location>
</feature>
<feature type="compositionally biased region" description="Low complexity" evidence="2">
    <location>
        <begin position="266"/>
        <end position="278"/>
    </location>
</feature>
<dbReference type="GeneID" id="92182419"/>
<reference evidence="3 4" key="1">
    <citation type="journal article" date="2024" name="bioRxiv">
        <title>Comparative genomics of Cryptococcus and Kwoniella reveals pathogenesis evolution and contrasting karyotype dynamics via intercentromeric recombination or chromosome fusion.</title>
        <authorList>
            <person name="Coelho M.A."/>
            <person name="David-Palma M."/>
            <person name="Shea T."/>
            <person name="Bowers K."/>
            <person name="McGinley-Smith S."/>
            <person name="Mohammad A.W."/>
            <person name="Gnirke A."/>
            <person name="Yurkov A.M."/>
            <person name="Nowrousian M."/>
            <person name="Sun S."/>
            <person name="Cuomo C.A."/>
            <person name="Heitman J."/>
        </authorList>
    </citation>
    <scope>NUCLEOTIDE SEQUENCE [LARGE SCALE GENOMIC DNA]</scope>
    <source>
        <strain evidence="3 4">CBS 13917</strain>
    </source>
</reference>
<feature type="compositionally biased region" description="Polar residues" evidence="2">
    <location>
        <begin position="313"/>
        <end position="324"/>
    </location>
</feature>
<sequence>MADLASPISDSISLKTLDNSRTRPEEPNQPSEKLDNQGGQGIGKVLNNEPASGFDNPHNTLAPNELTNDDAQKGSEVTPAENKASLSETKENGHDHEVVSESKSTSGEAQKDSKPVETIKAAAGGVKKVLKSGVFGNTPQSKPASKGTPPAATATKATRVSLAPARQTSSTARPSAMTSRPGQTSRLSQSTSARPPVAVRSSTNAMSRPRETTRVRTTAQSSDRMTSSSITRPGASASATAARPRPSVKPSVPTATTARMTVTRPSTTTQPSALTTTSRSEPLKTTTANRAAVTAPSGPSPAVKPRATRPLTGRSSIAPTSATSRLGGASNGTAQKPRPGSGPSALAGKTDNGKEVTDLKTKVAGLEKKLTDATQEYETKVAQSNKEKLELEEKLAKDLEELRAELDAAKNGAGTDTENKIDELKQLHEAELKAANEQRYDVMKEMGSKLSELAAARATVGAKLSEAQHQLADAQTELRRVTNSLATAEAESSQLRQASQTHASTLAEVEAAKLALEEKVHELEQARRKLEAELSEGAEEAEKSIVGITGLEGQVKEFESQIAQLEQNIEMEQSSRKADGLKWKKEVEGLTREVDSFRSASEGHAEALNRVSSETQARQEDLQALQAAHDQLSSTHADLLQTSSRHPEELATLQAQIKQVTDKYEASIFKLKDENSEMIVELEKKLSEASEGRKAAETELASVKEKLEEIELELQELSEVRRAMEGKETKLNEIIAGLEANTENLNAEFDTRSNAAYDEAKRQAHEEHAKQLADIRSDLATTQEMAEMNKSHFEQSFALMREQHAAELASAAEGKTAALASVTNKYDEELALLHDEIHKLQLEAQNAKIEKDRALSQLADRTRTPPASPPTAVPRSPPLTKLHEAHNAKVTEMENEIRRLQGELAGFKAGHATGNNVVHPDEHDETLTF</sequence>
<comment type="caution">
    <text evidence="3">The sequence shown here is derived from an EMBL/GenBank/DDBJ whole genome shotgun (WGS) entry which is preliminary data.</text>
</comment>
<gene>
    <name evidence="3" type="ORF">IAR55_005161</name>
</gene>
<feature type="coiled-coil region" evidence="1">
    <location>
        <begin position="823"/>
        <end position="857"/>
    </location>
</feature>
<name>A0AAW0YXA5_9TREE</name>
<organism evidence="3 4">
    <name type="scientific">Kwoniella newhampshirensis</name>
    <dbReference type="NCBI Taxonomy" id="1651941"/>
    <lineage>
        <taxon>Eukaryota</taxon>
        <taxon>Fungi</taxon>
        <taxon>Dikarya</taxon>
        <taxon>Basidiomycota</taxon>
        <taxon>Agaricomycotina</taxon>
        <taxon>Tremellomycetes</taxon>
        <taxon>Tremellales</taxon>
        <taxon>Cryptococcaceae</taxon>
        <taxon>Kwoniella</taxon>
    </lineage>
</organism>
<accession>A0AAW0YXA5</accession>
<dbReference type="EMBL" id="JBCAWK010000009">
    <property type="protein sequence ID" value="KAK8849825.1"/>
    <property type="molecule type" value="Genomic_DNA"/>
</dbReference>
<feature type="compositionally biased region" description="Polar residues" evidence="2">
    <location>
        <begin position="166"/>
        <end position="193"/>
    </location>
</feature>
<feature type="compositionally biased region" description="Polar residues" evidence="2">
    <location>
        <begin position="8"/>
        <end position="17"/>
    </location>
</feature>
<feature type="region of interest" description="Disordered" evidence="2">
    <location>
        <begin position="594"/>
        <end position="619"/>
    </location>
</feature>
<feature type="compositionally biased region" description="Basic and acidic residues" evidence="2">
    <location>
        <begin position="88"/>
        <end position="100"/>
    </location>
</feature>
<feature type="compositionally biased region" description="Polar residues" evidence="2">
    <location>
        <begin position="57"/>
        <end position="66"/>
    </location>
</feature>
<evidence type="ECO:0000256" key="2">
    <source>
        <dbReference type="SAM" id="MobiDB-lite"/>
    </source>
</evidence>
<dbReference type="PANTHER" id="PTHR47357:SF1">
    <property type="entry name" value="SPINDLE POLE BODY COMPONENT 110"/>
    <property type="match status" value="1"/>
</dbReference>
<dbReference type="AlphaFoldDB" id="A0AAW0YXA5"/>
<evidence type="ECO:0000256" key="1">
    <source>
        <dbReference type="SAM" id="Coils"/>
    </source>
</evidence>
<dbReference type="PANTHER" id="PTHR47357">
    <property type="entry name" value="COP1-INTERACTIVE PROTEIN 1"/>
    <property type="match status" value="1"/>
</dbReference>
<dbReference type="Proteomes" id="UP001388673">
    <property type="component" value="Unassembled WGS sequence"/>
</dbReference>
<dbReference type="Gene3D" id="1.10.287.1490">
    <property type="match status" value="1"/>
</dbReference>
<keyword evidence="4" id="KW-1185">Reference proteome</keyword>
<proteinExistence type="predicted"/>
<dbReference type="GO" id="GO:0005200">
    <property type="term" value="F:structural constituent of cytoskeleton"/>
    <property type="evidence" value="ECO:0007669"/>
    <property type="project" value="TreeGrafter"/>
</dbReference>
<protein>
    <recommendedName>
        <fullName evidence="5">M protein repeat protein</fullName>
    </recommendedName>
</protein>
<feature type="coiled-coil region" evidence="1">
    <location>
        <begin position="464"/>
        <end position="575"/>
    </location>
</feature>
<evidence type="ECO:0000313" key="3">
    <source>
        <dbReference type="EMBL" id="KAK8849825.1"/>
    </source>
</evidence>
<evidence type="ECO:0008006" key="5">
    <source>
        <dbReference type="Google" id="ProtNLM"/>
    </source>
</evidence>
<feature type="compositionally biased region" description="Low complexity" evidence="2">
    <location>
        <begin position="141"/>
        <end position="158"/>
    </location>
</feature>
<feature type="compositionally biased region" description="Basic and acidic residues" evidence="2">
    <location>
        <begin position="594"/>
        <end position="607"/>
    </location>
</feature>
<evidence type="ECO:0000313" key="4">
    <source>
        <dbReference type="Proteomes" id="UP001388673"/>
    </source>
</evidence>
<feature type="compositionally biased region" description="Polar residues" evidence="2">
    <location>
        <begin position="215"/>
        <end position="230"/>
    </location>
</feature>
<dbReference type="RefSeq" id="XP_066801713.1">
    <property type="nucleotide sequence ID" value="XM_066948254.1"/>
</dbReference>
<feature type="region of interest" description="Disordered" evidence="2">
    <location>
        <begin position="1"/>
        <end position="358"/>
    </location>
</feature>
<feature type="region of interest" description="Disordered" evidence="2">
    <location>
        <begin position="860"/>
        <end position="879"/>
    </location>
</feature>
<feature type="compositionally biased region" description="Polar residues" evidence="2">
    <location>
        <begin position="279"/>
        <end position="289"/>
    </location>
</feature>
<keyword evidence="1" id="KW-0175">Coiled coil</keyword>